<feature type="compositionally biased region" description="Basic and acidic residues" evidence="1">
    <location>
        <begin position="84"/>
        <end position="95"/>
    </location>
</feature>
<comment type="caution">
    <text evidence="2">The sequence shown here is derived from an EMBL/GenBank/DDBJ whole genome shotgun (WGS) entry which is preliminary data.</text>
</comment>
<gene>
    <name evidence="2" type="ORF">DFH08DRAFT_816265</name>
</gene>
<feature type="region of interest" description="Disordered" evidence="1">
    <location>
        <begin position="140"/>
        <end position="177"/>
    </location>
</feature>
<organism evidence="2 3">
    <name type="scientific">Mycena albidolilacea</name>
    <dbReference type="NCBI Taxonomy" id="1033008"/>
    <lineage>
        <taxon>Eukaryota</taxon>
        <taxon>Fungi</taxon>
        <taxon>Dikarya</taxon>
        <taxon>Basidiomycota</taxon>
        <taxon>Agaricomycotina</taxon>
        <taxon>Agaricomycetes</taxon>
        <taxon>Agaricomycetidae</taxon>
        <taxon>Agaricales</taxon>
        <taxon>Marasmiineae</taxon>
        <taxon>Mycenaceae</taxon>
        <taxon>Mycena</taxon>
    </lineage>
</organism>
<proteinExistence type="predicted"/>
<keyword evidence="3" id="KW-1185">Reference proteome</keyword>
<feature type="region of interest" description="Disordered" evidence="1">
    <location>
        <begin position="84"/>
        <end position="122"/>
    </location>
</feature>
<feature type="region of interest" description="Disordered" evidence="1">
    <location>
        <begin position="232"/>
        <end position="252"/>
    </location>
</feature>
<dbReference type="EMBL" id="JARIHO010000040">
    <property type="protein sequence ID" value="KAJ7328104.1"/>
    <property type="molecule type" value="Genomic_DNA"/>
</dbReference>
<accession>A0AAD7EJ43</accession>
<evidence type="ECO:0000256" key="1">
    <source>
        <dbReference type="SAM" id="MobiDB-lite"/>
    </source>
</evidence>
<protein>
    <submittedName>
        <fullName evidence="2">Uncharacterized protein</fullName>
    </submittedName>
</protein>
<evidence type="ECO:0000313" key="2">
    <source>
        <dbReference type="EMBL" id="KAJ7328104.1"/>
    </source>
</evidence>
<sequence length="399" mass="43754">MAPAPPESVLADCWHVTLNAAIDRAHGFVPYKESLLHKDRKLVKEGLYRLRELVNLAVREQKFRLPVSHMSGIQNMLTSFEAAREAQNAKREERRLKRTGKAYKSSATVDESEGESAFDGLPDLESLTDAEMEVDLAVSNASTSGSVPESRAGSGTVPSGLHFSKTKPTPSSDTANVDKPSVCLFCGSDVHAEADCSLKAKAREIRDKEAKDTAARADYKKREVIILDDPITILPPPKKSSSTEKAEEVKDAKEAKRKRKVVLLAFSQVPGLILDFTQAEAKAAADKAEAEIVETPAPVSRKRRRSSRHAHNTDAEQDYAIPSLTTDLSLGILDQTEAILVATDLDSRDAESAKTARTLRHFFTMHGYLEKELTHLRMEIDQDAEMADDESCAGTSPEA</sequence>
<evidence type="ECO:0000313" key="3">
    <source>
        <dbReference type="Proteomes" id="UP001218218"/>
    </source>
</evidence>
<name>A0AAD7EJ43_9AGAR</name>
<feature type="compositionally biased region" description="Basic and acidic residues" evidence="1">
    <location>
        <begin position="241"/>
        <end position="252"/>
    </location>
</feature>
<dbReference type="Proteomes" id="UP001218218">
    <property type="component" value="Unassembled WGS sequence"/>
</dbReference>
<feature type="compositionally biased region" description="Basic residues" evidence="1">
    <location>
        <begin position="300"/>
        <end position="310"/>
    </location>
</feature>
<reference evidence="2" key="1">
    <citation type="submission" date="2023-03" db="EMBL/GenBank/DDBJ databases">
        <title>Massive genome expansion in bonnet fungi (Mycena s.s.) driven by repeated elements and novel gene families across ecological guilds.</title>
        <authorList>
            <consortium name="Lawrence Berkeley National Laboratory"/>
            <person name="Harder C.B."/>
            <person name="Miyauchi S."/>
            <person name="Viragh M."/>
            <person name="Kuo A."/>
            <person name="Thoen E."/>
            <person name="Andreopoulos B."/>
            <person name="Lu D."/>
            <person name="Skrede I."/>
            <person name="Drula E."/>
            <person name="Henrissat B."/>
            <person name="Morin E."/>
            <person name="Kohler A."/>
            <person name="Barry K."/>
            <person name="LaButti K."/>
            <person name="Morin E."/>
            <person name="Salamov A."/>
            <person name="Lipzen A."/>
            <person name="Mereny Z."/>
            <person name="Hegedus B."/>
            <person name="Baldrian P."/>
            <person name="Stursova M."/>
            <person name="Weitz H."/>
            <person name="Taylor A."/>
            <person name="Grigoriev I.V."/>
            <person name="Nagy L.G."/>
            <person name="Martin F."/>
            <person name="Kauserud H."/>
        </authorList>
    </citation>
    <scope>NUCLEOTIDE SEQUENCE</scope>
    <source>
        <strain evidence="2">CBHHK002</strain>
    </source>
</reference>
<dbReference type="AlphaFoldDB" id="A0AAD7EJ43"/>
<feature type="region of interest" description="Disordered" evidence="1">
    <location>
        <begin position="294"/>
        <end position="318"/>
    </location>
</feature>
<feature type="compositionally biased region" description="Polar residues" evidence="1">
    <location>
        <begin position="166"/>
        <end position="175"/>
    </location>
</feature>